<dbReference type="GO" id="GO:0003700">
    <property type="term" value="F:DNA-binding transcription factor activity"/>
    <property type="evidence" value="ECO:0007669"/>
    <property type="project" value="InterPro"/>
</dbReference>
<dbReference type="Pfam" id="PF12840">
    <property type="entry name" value="HTH_20"/>
    <property type="match status" value="1"/>
</dbReference>
<dbReference type="SUPFAM" id="SSF46785">
    <property type="entry name" value="Winged helix' DNA-binding domain"/>
    <property type="match status" value="1"/>
</dbReference>
<dbReference type="CDD" id="cd00090">
    <property type="entry name" value="HTH_ARSR"/>
    <property type="match status" value="1"/>
</dbReference>
<dbReference type="InterPro" id="IPR036388">
    <property type="entry name" value="WH-like_DNA-bd_sf"/>
</dbReference>
<dbReference type="EMBL" id="VCKX01000336">
    <property type="protein sequence ID" value="TMR19127.1"/>
    <property type="molecule type" value="Genomic_DNA"/>
</dbReference>
<keyword evidence="3" id="KW-1185">Reference proteome</keyword>
<evidence type="ECO:0000313" key="2">
    <source>
        <dbReference type="EMBL" id="TMR19127.1"/>
    </source>
</evidence>
<gene>
    <name evidence="2" type="ORF">ETD85_53235</name>
</gene>
<evidence type="ECO:0000259" key="1">
    <source>
        <dbReference type="SMART" id="SM00418"/>
    </source>
</evidence>
<dbReference type="InterPro" id="IPR011991">
    <property type="entry name" value="ArsR-like_HTH"/>
</dbReference>
<dbReference type="Gene3D" id="1.10.10.10">
    <property type="entry name" value="Winged helix-like DNA-binding domain superfamily/Winged helix DNA-binding domain"/>
    <property type="match status" value="1"/>
</dbReference>
<dbReference type="Proteomes" id="UP000306628">
    <property type="component" value="Unassembled WGS sequence"/>
</dbReference>
<name>A0A5S4FGT6_9ACTN</name>
<reference evidence="2 3" key="1">
    <citation type="submission" date="2019-05" db="EMBL/GenBank/DDBJ databases">
        <title>Draft genome sequence of Nonomuraea zeae DSM 100528.</title>
        <authorList>
            <person name="Saricaoglu S."/>
            <person name="Isik K."/>
        </authorList>
    </citation>
    <scope>NUCLEOTIDE SEQUENCE [LARGE SCALE GENOMIC DNA]</scope>
    <source>
        <strain evidence="2 3">DSM 100528</strain>
    </source>
</reference>
<proteinExistence type="predicted"/>
<dbReference type="OrthoDB" id="4471357at2"/>
<protein>
    <submittedName>
        <fullName evidence="2">Helix-turn-helix transcriptional regulator</fullName>
    </submittedName>
</protein>
<sequence length="116" mass="12815">MARPRTQPRSVEHPAPAEFSLQSVLEALADPVRRMVVRQLARAGQDMSCGTFDLPVSRSTATHHFSVLREAGVLRQYYVGTTKMNALRAEEMEARFPGLLPALVAAEEREHTAISA</sequence>
<accession>A0A5S4FGT6</accession>
<dbReference type="AlphaFoldDB" id="A0A5S4FGT6"/>
<comment type="caution">
    <text evidence="2">The sequence shown here is derived from an EMBL/GenBank/DDBJ whole genome shotgun (WGS) entry which is preliminary data.</text>
</comment>
<organism evidence="2 3">
    <name type="scientific">Nonomuraea zeae</name>
    <dbReference type="NCBI Taxonomy" id="1642303"/>
    <lineage>
        <taxon>Bacteria</taxon>
        <taxon>Bacillati</taxon>
        <taxon>Actinomycetota</taxon>
        <taxon>Actinomycetes</taxon>
        <taxon>Streptosporangiales</taxon>
        <taxon>Streptosporangiaceae</taxon>
        <taxon>Nonomuraea</taxon>
    </lineage>
</organism>
<dbReference type="PRINTS" id="PR00778">
    <property type="entry name" value="HTHARSR"/>
</dbReference>
<dbReference type="SMART" id="SM00418">
    <property type="entry name" value="HTH_ARSR"/>
    <property type="match status" value="1"/>
</dbReference>
<dbReference type="InterPro" id="IPR036390">
    <property type="entry name" value="WH_DNA-bd_sf"/>
</dbReference>
<evidence type="ECO:0000313" key="3">
    <source>
        <dbReference type="Proteomes" id="UP000306628"/>
    </source>
</evidence>
<feature type="domain" description="HTH arsR-type" evidence="1">
    <location>
        <begin position="23"/>
        <end position="101"/>
    </location>
</feature>
<dbReference type="InterPro" id="IPR001845">
    <property type="entry name" value="HTH_ArsR_DNA-bd_dom"/>
</dbReference>